<dbReference type="PANTHER" id="PTHR23342">
    <property type="entry name" value="N-ACETYLGLUTAMATE SYNTHASE"/>
    <property type="match status" value="1"/>
</dbReference>
<dbReference type="PANTHER" id="PTHR23342:SF0">
    <property type="entry name" value="N-ACETYLGLUTAMATE SYNTHASE, MITOCHONDRIAL"/>
    <property type="match status" value="1"/>
</dbReference>
<dbReference type="GO" id="GO:0042450">
    <property type="term" value="P:L-arginine biosynthetic process via ornithine"/>
    <property type="evidence" value="ECO:0007669"/>
    <property type="project" value="UniProtKB-UniRule"/>
</dbReference>
<dbReference type="EC" id="2.7.2.8" evidence="9"/>
<feature type="binding site" evidence="9">
    <location>
        <begin position="65"/>
        <end position="66"/>
    </location>
    <ligand>
        <name>substrate</name>
    </ligand>
</feature>
<evidence type="ECO:0000313" key="12">
    <source>
        <dbReference type="Proteomes" id="UP000177701"/>
    </source>
</evidence>
<organism evidence="11 12">
    <name type="scientific">Candidatus Sediminicultor quintus</name>
    <dbReference type="NCBI Taxonomy" id="1797291"/>
    <lineage>
        <taxon>Bacteria</taxon>
        <taxon>Pseudomonadati</taxon>
        <taxon>Atribacterota</taxon>
        <taxon>Candidatus Phoenicimicrobiia</taxon>
        <taxon>Candidatus Pheonicimicrobiales</taxon>
        <taxon>Candidatus Phoenicimicrobiaceae</taxon>
        <taxon>Candidatus Sediminicultor</taxon>
    </lineage>
</organism>
<evidence type="ECO:0000256" key="6">
    <source>
        <dbReference type="ARBA" id="ARBA00022777"/>
    </source>
</evidence>
<comment type="function">
    <text evidence="9">Catalyzes the ATP-dependent phosphorylation of N-acetyl-L-glutamate.</text>
</comment>
<keyword evidence="6 9" id="KW-0418">Kinase</keyword>
<dbReference type="Pfam" id="PF00696">
    <property type="entry name" value="AA_kinase"/>
    <property type="match status" value="1"/>
</dbReference>
<dbReference type="STRING" id="1797291.A2V47_06000"/>
<evidence type="ECO:0000256" key="7">
    <source>
        <dbReference type="ARBA" id="ARBA00022840"/>
    </source>
</evidence>
<evidence type="ECO:0000256" key="8">
    <source>
        <dbReference type="ARBA" id="ARBA00048141"/>
    </source>
</evidence>
<dbReference type="EMBL" id="MEYH01000062">
    <property type="protein sequence ID" value="OGD15278.1"/>
    <property type="molecule type" value="Genomic_DNA"/>
</dbReference>
<dbReference type="InterPro" id="IPR001048">
    <property type="entry name" value="Asp/Glu/Uridylate_kinase"/>
</dbReference>
<feature type="binding site" evidence="9">
    <location>
        <position position="187"/>
    </location>
    <ligand>
        <name>substrate</name>
    </ligand>
</feature>
<dbReference type="InterPro" id="IPR004662">
    <property type="entry name" value="AcgluKinase_fam"/>
</dbReference>
<comment type="similarity">
    <text evidence="9">Belongs to the acetylglutamate kinase family. ArgB subfamily.</text>
</comment>
<dbReference type="InterPro" id="IPR001057">
    <property type="entry name" value="Glu/AcGlu_kinase"/>
</dbReference>
<dbReference type="CDD" id="cd04250">
    <property type="entry name" value="AAK_NAGK-C"/>
    <property type="match status" value="1"/>
</dbReference>
<dbReference type="InterPro" id="IPR036393">
    <property type="entry name" value="AceGlu_kinase-like_sf"/>
</dbReference>
<dbReference type="PIRSF" id="PIRSF000728">
    <property type="entry name" value="NAGK"/>
    <property type="match status" value="1"/>
</dbReference>
<gene>
    <name evidence="9" type="primary">argB</name>
    <name evidence="11" type="ORF">A2V47_06000</name>
</gene>
<dbReference type="AlphaFoldDB" id="A0A1F5AAB6"/>
<accession>A0A1F5AAB6</accession>
<evidence type="ECO:0000256" key="2">
    <source>
        <dbReference type="ARBA" id="ARBA00022571"/>
    </source>
</evidence>
<dbReference type="FunFam" id="3.40.1160.10:FF:000004">
    <property type="entry name" value="Acetylglutamate kinase"/>
    <property type="match status" value="1"/>
</dbReference>
<evidence type="ECO:0000313" key="11">
    <source>
        <dbReference type="EMBL" id="OGD15278.1"/>
    </source>
</evidence>
<evidence type="ECO:0000256" key="4">
    <source>
        <dbReference type="ARBA" id="ARBA00022679"/>
    </source>
</evidence>
<keyword evidence="3 9" id="KW-0028">Amino-acid biosynthesis</keyword>
<feature type="domain" description="Aspartate/glutamate/uridylate kinase" evidence="10">
    <location>
        <begin position="26"/>
        <end position="269"/>
    </location>
</feature>
<dbReference type="SUPFAM" id="SSF53633">
    <property type="entry name" value="Carbamate kinase-like"/>
    <property type="match status" value="1"/>
</dbReference>
<dbReference type="NCBIfam" id="TIGR00761">
    <property type="entry name" value="argB"/>
    <property type="match status" value="1"/>
</dbReference>
<comment type="subcellular location">
    <subcellularLocation>
        <location evidence="9">Cytoplasm</location>
    </subcellularLocation>
</comment>
<keyword evidence="4 9" id="KW-0808">Transferase</keyword>
<keyword evidence="9" id="KW-0963">Cytoplasm</keyword>
<keyword evidence="7 9" id="KW-0067">ATP-binding</keyword>
<dbReference type="Proteomes" id="UP000177701">
    <property type="component" value="Unassembled WGS sequence"/>
</dbReference>
<evidence type="ECO:0000256" key="9">
    <source>
        <dbReference type="HAMAP-Rule" id="MF_00082"/>
    </source>
</evidence>
<feature type="binding site" evidence="9">
    <location>
        <position position="87"/>
    </location>
    <ligand>
        <name>substrate</name>
    </ligand>
</feature>
<feature type="site" description="Transition state stabilizer" evidence="9">
    <location>
        <position position="250"/>
    </location>
</feature>
<evidence type="ECO:0000256" key="1">
    <source>
        <dbReference type="ARBA" id="ARBA00004828"/>
    </source>
</evidence>
<dbReference type="UniPathway" id="UPA00068">
    <property type="reaction ID" value="UER00107"/>
</dbReference>
<dbReference type="InterPro" id="IPR037528">
    <property type="entry name" value="ArgB"/>
</dbReference>
<dbReference type="Gene3D" id="3.40.1160.10">
    <property type="entry name" value="Acetylglutamate kinase-like"/>
    <property type="match status" value="1"/>
</dbReference>
<keyword evidence="5 9" id="KW-0547">Nucleotide-binding</keyword>
<comment type="caution">
    <text evidence="11">The sequence shown here is derived from an EMBL/GenBank/DDBJ whole genome shotgun (WGS) entry which is preliminary data.</text>
</comment>
<comment type="catalytic activity">
    <reaction evidence="8 9">
        <text>N-acetyl-L-glutamate + ATP = N-acetyl-L-glutamyl 5-phosphate + ADP</text>
        <dbReference type="Rhea" id="RHEA:14629"/>
        <dbReference type="ChEBI" id="CHEBI:30616"/>
        <dbReference type="ChEBI" id="CHEBI:44337"/>
        <dbReference type="ChEBI" id="CHEBI:57936"/>
        <dbReference type="ChEBI" id="CHEBI:456216"/>
        <dbReference type="EC" id="2.7.2.8"/>
    </reaction>
</comment>
<proteinExistence type="inferred from homology"/>
<dbReference type="HAMAP" id="MF_00082">
    <property type="entry name" value="ArgB"/>
    <property type="match status" value="1"/>
</dbReference>
<dbReference type="GO" id="GO:0005524">
    <property type="term" value="F:ATP binding"/>
    <property type="evidence" value="ECO:0007669"/>
    <property type="project" value="UniProtKB-UniRule"/>
</dbReference>
<keyword evidence="2 9" id="KW-0055">Arginine biosynthesis</keyword>
<dbReference type="GO" id="GO:0003991">
    <property type="term" value="F:acetylglutamate kinase activity"/>
    <property type="evidence" value="ECO:0007669"/>
    <property type="project" value="UniProtKB-UniRule"/>
</dbReference>
<feature type="site" description="Transition state stabilizer" evidence="9">
    <location>
        <position position="30"/>
    </location>
</feature>
<protein>
    <recommendedName>
        <fullName evidence="9">Acetylglutamate kinase</fullName>
        <ecNumber evidence="9">2.7.2.8</ecNumber>
    </recommendedName>
    <alternativeName>
        <fullName evidence="9">N-acetyl-L-glutamate 5-phosphotransferase</fullName>
    </alternativeName>
    <alternativeName>
        <fullName evidence="9">NAG kinase</fullName>
        <shortName evidence="9">NAGK</shortName>
    </alternativeName>
</protein>
<dbReference type="InterPro" id="IPR041727">
    <property type="entry name" value="NAGK-C"/>
</dbReference>
<sequence>MKKEIDNRGGILLEALPYIKKFWGEIVVIKYGGSAMEDKNLEKQILKDIILLKYVGMKPVIVHGGGSEISEEMKKRNKTPQFLKGLRVTDEETMEITEMVLIGKINTRLVAEINLYISEGPGNGVKGIGLSGEDAQLLTVKKHRVPELGLVGEVEKINPEILTILLDKNYIPVIATVGVDKEGIRYNINADTVAGQIAISLQAGKLIYLSDVDGIFKDFKDPTSLISSLPINQAKELIKSGQIQKGMIPKVDSAVQALEEGVNKVHFLNGKRAHSVLLELFTDSGIGTEIIP</sequence>
<evidence type="ECO:0000256" key="3">
    <source>
        <dbReference type="ARBA" id="ARBA00022605"/>
    </source>
</evidence>
<dbReference type="PRINTS" id="PR00474">
    <property type="entry name" value="GLU5KINASE"/>
</dbReference>
<evidence type="ECO:0000256" key="5">
    <source>
        <dbReference type="ARBA" id="ARBA00022741"/>
    </source>
</evidence>
<name>A0A1F5AAB6_9BACT</name>
<reference evidence="11 12" key="1">
    <citation type="journal article" date="2016" name="Nat. Commun.">
        <title>Thousands of microbial genomes shed light on interconnected biogeochemical processes in an aquifer system.</title>
        <authorList>
            <person name="Anantharaman K."/>
            <person name="Brown C.T."/>
            <person name="Hug L.A."/>
            <person name="Sharon I."/>
            <person name="Castelle C.J."/>
            <person name="Probst A.J."/>
            <person name="Thomas B.C."/>
            <person name="Singh A."/>
            <person name="Wilkins M.J."/>
            <person name="Karaoz U."/>
            <person name="Brodie E.L."/>
            <person name="Williams K.H."/>
            <person name="Hubbard S.S."/>
            <person name="Banfield J.F."/>
        </authorList>
    </citation>
    <scope>NUCLEOTIDE SEQUENCE [LARGE SCALE GENOMIC DNA]</scope>
</reference>
<comment type="pathway">
    <text evidence="1 9">Amino-acid biosynthesis; L-arginine biosynthesis; N(2)-acetyl-L-ornithine from L-glutamate: step 2/4.</text>
</comment>
<evidence type="ECO:0000259" key="10">
    <source>
        <dbReference type="Pfam" id="PF00696"/>
    </source>
</evidence>
<dbReference type="GO" id="GO:0005737">
    <property type="term" value="C:cytoplasm"/>
    <property type="evidence" value="ECO:0007669"/>
    <property type="project" value="UniProtKB-SubCell"/>
</dbReference>